<dbReference type="GO" id="GO:0016491">
    <property type="term" value="F:oxidoreductase activity"/>
    <property type="evidence" value="ECO:0007669"/>
    <property type="project" value="UniProtKB-KW"/>
</dbReference>
<gene>
    <name evidence="1" type="ORF">I551_8687</name>
</gene>
<proteinExistence type="predicted"/>
<sequence>MRSAKIATSTVSMRNTKMAIALATTSHQTSCPKSVMGATPVHRFALHRRWCGS</sequence>
<dbReference type="EC" id="1.6.99.5" evidence="1"/>
<keyword evidence="1" id="KW-0560">Oxidoreductase</keyword>
<evidence type="ECO:0000313" key="2">
    <source>
        <dbReference type="Proteomes" id="UP000020681"/>
    </source>
</evidence>
<reference evidence="1 2" key="1">
    <citation type="submission" date="2014-01" db="EMBL/GenBank/DDBJ databases">
        <authorList>
            <person name="Dobos K."/>
            <person name="Lenaerts A."/>
            <person name="Ordway D."/>
            <person name="DeGroote M.A."/>
            <person name="Parker T."/>
            <person name="Sizemore C."/>
            <person name="Tallon L.J."/>
            <person name="Sadzewicz L.K."/>
            <person name="Sengamalay N."/>
            <person name="Fraser C.M."/>
            <person name="Hine E."/>
            <person name="Shefchek K.A."/>
            <person name="Das S.P."/>
            <person name="Tettelin H."/>
        </authorList>
    </citation>
    <scope>NUCLEOTIDE SEQUENCE [LARGE SCALE GENOMIC DNA]</scope>
    <source>
        <strain evidence="1 2">Harvey</strain>
    </source>
</reference>
<protein>
    <submittedName>
        <fullName evidence="1">NADH-quinone oxidoreductase subunit H domain protein</fullName>
        <ecNumber evidence="1">1.6.99.5</ecNumber>
    </submittedName>
</protein>
<comment type="caution">
    <text evidence="1">The sequence shown here is derived from an EMBL/GenBank/DDBJ whole genome shotgun (WGS) entry which is preliminary data.</text>
</comment>
<dbReference type="EMBL" id="JAOL01000023">
    <property type="protein sequence ID" value="EUA94041.1"/>
    <property type="molecule type" value="Genomic_DNA"/>
</dbReference>
<name>A0ABN0RAE7_MYCUL</name>
<dbReference type="Proteomes" id="UP000020681">
    <property type="component" value="Unassembled WGS sequence"/>
</dbReference>
<organism evidence="1 2">
    <name type="scientific">Mycobacterium ulcerans str. Harvey</name>
    <dbReference type="NCBI Taxonomy" id="1299332"/>
    <lineage>
        <taxon>Bacteria</taxon>
        <taxon>Bacillati</taxon>
        <taxon>Actinomycetota</taxon>
        <taxon>Actinomycetes</taxon>
        <taxon>Mycobacteriales</taxon>
        <taxon>Mycobacteriaceae</taxon>
        <taxon>Mycobacterium</taxon>
        <taxon>Mycobacterium ulcerans group</taxon>
    </lineage>
</organism>
<keyword evidence="2" id="KW-1185">Reference proteome</keyword>
<evidence type="ECO:0000313" key="1">
    <source>
        <dbReference type="EMBL" id="EUA94041.1"/>
    </source>
</evidence>
<accession>A0ABN0RAE7</accession>